<comment type="caution">
    <text evidence="1">The sequence shown here is derived from an EMBL/GenBank/DDBJ whole genome shotgun (WGS) entry which is preliminary data.</text>
</comment>
<reference evidence="1 2" key="1">
    <citation type="journal article" date="2020" name="Nature">
        <title>Six reference-quality genomes reveal evolution of bat adaptations.</title>
        <authorList>
            <person name="Jebb D."/>
            <person name="Huang Z."/>
            <person name="Pippel M."/>
            <person name="Hughes G.M."/>
            <person name="Lavrichenko K."/>
            <person name="Devanna P."/>
            <person name="Winkler S."/>
            <person name="Jermiin L.S."/>
            <person name="Skirmuntt E.C."/>
            <person name="Katzourakis A."/>
            <person name="Burkitt-Gray L."/>
            <person name="Ray D.A."/>
            <person name="Sullivan K.A.M."/>
            <person name="Roscito J.G."/>
            <person name="Kirilenko B.M."/>
            <person name="Davalos L.M."/>
            <person name="Corthals A.P."/>
            <person name="Power M.L."/>
            <person name="Jones G."/>
            <person name="Ransome R.D."/>
            <person name="Dechmann D.K.N."/>
            <person name="Locatelli A.G."/>
            <person name="Puechmaille S.J."/>
            <person name="Fedrigo O."/>
            <person name="Jarvis E.D."/>
            <person name="Hiller M."/>
            <person name="Vernes S.C."/>
            <person name="Myers E.W."/>
            <person name="Teeling E.C."/>
        </authorList>
    </citation>
    <scope>NUCLEOTIDE SEQUENCE [LARGE SCALE GENOMIC DNA]</scope>
    <source>
        <strain evidence="1">MRhiFer1</strain>
        <tissue evidence="1">Lung</tissue>
    </source>
</reference>
<dbReference type="EMBL" id="JACAGC010000003">
    <property type="protein sequence ID" value="KAF6376422.1"/>
    <property type="molecule type" value="Genomic_DNA"/>
</dbReference>
<dbReference type="AlphaFoldDB" id="A0A7J7ZQ48"/>
<sequence length="203" mass="22255">MMEEKGDGGLGYTQLPGLPREWKNHAQGRTTLHAGSLISRDLSSPIGGQLESWDEKHRDASYVRNLAHTTYQADPEALASLIPLLLLESQCGTVSQRPCQLWRMALSQRLLRGWVRGVRKGDYSCLSCKSPALGKDQVPRAAKRSSRVGTLCPESEVCQGPRPQKPKEAILLSVEPVIPPGSCEASKIHPRRTSLPVPPALFT</sequence>
<organism evidence="1 2">
    <name type="scientific">Rhinolophus ferrumequinum</name>
    <name type="common">Greater horseshoe bat</name>
    <dbReference type="NCBI Taxonomy" id="59479"/>
    <lineage>
        <taxon>Eukaryota</taxon>
        <taxon>Metazoa</taxon>
        <taxon>Chordata</taxon>
        <taxon>Craniata</taxon>
        <taxon>Vertebrata</taxon>
        <taxon>Euteleostomi</taxon>
        <taxon>Mammalia</taxon>
        <taxon>Eutheria</taxon>
        <taxon>Laurasiatheria</taxon>
        <taxon>Chiroptera</taxon>
        <taxon>Yinpterochiroptera</taxon>
        <taxon>Rhinolophoidea</taxon>
        <taxon>Rhinolophidae</taxon>
        <taxon>Rhinolophinae</taxon>
        <taxon>Rhinolophus</taxon>
    </lineage>
</organism>
<accession>A0A7J7ZQ48</accession>
<dbReference type="Proteomes" id="UP000585614">
    <property type="component" value="Unassembled WGS sequence"/>
</dbReference>
<evidence type="ECO:0000313" key="2">
    <source>
        <dbReference type="Proteomes" id="UP000585614"/>
    </source>
</evidence>
<protein>
    <submittedName>
        <fullName evidence="1">Uncharacterized protein</fullName>
    </submittedName>
</protein>
<evidence type="ECO:0000313" key="1">
    <source>
        <dbReference type="EMBL" id="KAF6376422.1"/>
    </source>
</evidence>
<gene>
    <name evidence="1" type="ORF">mRhiFer1_009613</name>
</gene>
<name>A0A7J7ZQ48_RHIFE</name>
<proteinExistence type="predicted"/>